<sequence>MARFNLFRCSLACQNREGGRTRIWPDSWIGSHPLCDLFPTIYMISDGKSSTLKEMSDRDGISINWNLD</sequence>
<accession>A0A7J6WIV0</accession>
<evidence type="ECO:0000313" key="1">
    <source>
        <dbReference type="EMBL" id="KAF5196827.1"/>
    </source>
</evidence>
<gene>
    <name evidence="1" type="ORF">FRX31_013586</name>
</gene>
<dbReference type="Proteomes" id="UP000554482">
    <property type="component" value="Unassembled WGS sequence"/>
</dbReference>
<organism evidence="1 2">
    <name type="scientific">Thalictrum thalictroides</name>
    <name type="common">Rue-anemone</name>
    <name type="synonym">Anemone thalictroides</name>
    <dbReference type="NCBI Taxonomy" id="46969"/>
    <lineage>
        <taxon>Eukaryota</taxon>
        <taxon>Viridiplantae</taxon>
        <taxon>Streptophyta</taxon>
        <taxon>Embryophyta</taxon>
        <taxon>Tracheophyta</taxon>
        <taxon>Spermatophyta</taxon>
        <taxon>Magnoliopsida</taxon>
        <taxon>Ranunculales</taxon>
        <taxon>Ranunculaceae</taxon>
        <taxon>Thalictroideae</taxon>
        <taxon>Thalictrum</taxon>
    </lineage>
</organism>
<dbReference type="AlphaFoldDB" id="A0A7J6WIV0"/>
<dbReference type="EMBL" id="JABWDY010015472">
    <property type="protein sequence ID" value="KAF5196827.1"/>
    <property type="molecule type" value="Genomic_DNA"/>
</dbReference>
<protein>
    <submittedName>
        <fullName evidence="1">Uncharacterized protein</fullName>
    </submittedName>
</protein>
<keyword evidence="2" id="KW-1185">Reference proteome</keyword>
<proteinExistence type="predicted"/>
<dbReference type="OrthoDB" id="1743609at2759"/>
<reference evidence="1 2" key="1">
    <citation type="submission" date="2020-06" db="EMBL/GenBank/DDBJ databases">
        <title>Transcriptomic and genomic resources for Thalictrum thalictroides and T. hernandezii: Facilitating candidate gene discovery in an emerging model plant lineage.</title>
        <authorList>
            <person name="Arias T."/>
            <person name="Riano-Pachon D.M."/>
            <person name="Di Stilio V.S."/>
        </authorList>
    </citation>
    <scope>NUCLEOTIDE SEQUENCE [LARGE SCALE GENOMIC DNA]</scope>
    <source>
        <strain evidence="2">cv. WT478/WT964</strain>
        <tissue evidence="1">Leaves</tissue>
    </source>
</reference>
<comment type="caution">
    <text evidence="1">The sequence shown here is derived from an EMBL/GenBank/DDBJ whole genome shotgun (WGS) entry which is preliminary data.</text>
</comment>
<evidence type="ECO:0000313" key="2">
    <source>
        <dbReference type="Proteomes" id="UP000554482"/>
    </source>
</evidence>
<name>A0A7J6WIV0_THATH</name>